<dbReference type="InterPro" id="IPR045341">
    <property type="entry name" value="DUF6532"/>
</dbReference>
<proteinExistence type="predicted"/>
<dbReference type="EMBL" id="GL945430">
    <property type="protein sequence ID" value="EGO28402.1"/>
    <property type="molecule type" value="Genomic_DNA"/>
</dbReference>
<feature type="domain" description="DUF6532" evidence="2">
    <location>
        <begin position="206"/>
        <end position="307"/>
    </location>
</feature>
<feature type="compositionally biased region" description="Basic residues" evidence="1">
    <location>
        <begin position="1"/>
        <end position="20"/>
    </location>
</feature>
<dbReference type="OrthoDB" id="2603830at2759"/>
<reference evidence="3" key="1">
    <citation type="submission" date="2011-04" db="EMBL/GenBank/DDBJ databases">
        <title>Evolution of plant cell wall degrading machinery underlies the functional diversity of forest fungi.</title>
        <authorList>
            <consortium name="US DOE Joint Genome Institute (JGI-PGF)"/>
            <person name="Eastwood D.C."/>
            <person name="Floudas D."/>
            <person name="Binder M."/>
            <person name="Majcherczyk A."/>
            <person name="Schneider P."/>
            <person name="Aerts A."/>
            <person name="Asiegbu F.O."/>
            <person name="Baker S.E."/>
            <person name="Barry K."/>
            <person name="Bendiksby M."/>
            <person name="Blumentritt M."/>
            <person name="Coutinho P.M."/>
            <person name="Cullen D."/>
            <person name="Cullen D."/>
            <person name="Gathman A."/>
            <person name="Goodell B."/>
            <person name="Henrissat B."/>
            <person name="Ihrmark K."/>
            <person name="Kauserud H."/>
            <person name="Kohler A."/>
            <person name="LaButti K."/>
            <person name="Lapidus A."/>
            <person name="Lavin J.L."/>
            <person name="Lee Y.-H."/>
            <person name="Lindquist E."/>
            <person name="Lilly W."/>
            <person name="Lucas S."/>
            <person name="Morin E."/>
            <person name="Murat C."/>
            <person name="Oguiza J.A."/>
            <person name="Park J."/>
            <person name="Pisabarro A.G."/>
            <person name="Riley R."/>
            <person name="Rosling A."/>
            <person name="Salamov A."/>
            <person name="Schmidt O."/>
            <person name="Schmutz J."/>
            <person name="Skrede I."/>
            <person name="Stenlid J."/>
            <person name="Wiebenga A."/>
            <person name="Xie X."/>
            <person name="Kues U."/>
            <person name="Hibbett D.S."/>
            <person name="Hoffmeister D."/>
            <person name="Hogberg N."/>
            <person name="Martin F."/>
            <person name="Grigoriev I.V."/>
            <person name="Watkinson S.C."/>
        </authorList>
    </citation>
    <scope>NUCLEOTIDE SEQUENCE</scope>
    <source>
        <strain evidence="3">S7.9</strain>
    </source>
</reference>
<feature type="region of interest" description="Disordered" evidence="1">
    <location>
        <begin position="1"/>
        <end position="98"/>
    </location>
</feature>
<sequence length="313" mass="34874">MARVTRSTKIKGKVSAKRITRTPSKSPSPPPSTQPPARKKAPTGTRGSKKMSKEDENLFKTLLDKKKAAEATDKEAARNSDMSDNHPQPIKSHSNTEKDDEALLDQDSNHGGANSQSLDDNIAKLSSITCSTLKYIASLGHKAMRTYTVAQNGFPNPLDYQLICWDLFKAISEDKAAAFSADKMKILQDDQDLKAQVLEYFHNREELGDLILWMINSGVLINASINFKDETSDVTQPWKNNIFKTLFQSQWWEPKGEGRKYGKKGNPYLHNAPALSLVACSVECALVGTINNRMVEFSENLFAPSYNVPYKVC</sequence>
<evidence type="ECO:0000256" key="1">
    <source>
        <dbReference type="SAM" id="MobiDB-lite"/>
    </source>
</evidence>
<organism>
    <name type="scientific">Serpula lacrymans var. lacrymans (strain S7.9)</name>
    <name type="common">Dry rot fungus</name>
    <dbReference type="NCBI Taxonomy" id="578457"/>
    <lineage>
        <taxon>Eukaryota</taxon>
        <taxon>Fungi</taxon>
        <taxon>Dikarya</taxon>
        <taxon>Basidiomycota</taxon>
        <taxon>Agaricomycotina</taxon>
        <taxon>Agaricomycetes</taxon>
        <taxon>Agaricomycetidae</taxon>
        <taxon>Boletales</taxon>
        <taxon>Coniophorineae</taxon>
        <taxon>Serpulaceae</taxon>
        <taxon>Serpula</taxon>
    </lineage>
</organism>
<name>F8NKD6_SERL9</name>
<dbReference type="RefSeq" id="XP_007314601.1">
    <property type="nucleotide sequence ID" value="XM_007314539.1"/>
</dbReference>
<evidence type="ECO:0000313" key="3">
    <source>
        <dbReference type="EMBL" id="EGO28402.1"/>
    </source>
</evidence>
<protein>
    <recommendedName>
        <fullName evidence="2">DUF6532 domain-containing protein</fullName>
    </recommendedName>
</protein>
<dbReference type="HOGENOM" id="CLU_888931_0_0_1"/>
<dbReference type="AlphaFoldDB" id="F8NKD6"/>
<accession>F8NKD6</accession>
<dbReference type="GeneID" id="18812635"/>
<feature type="compositionally biased region" description="Basic and acidic residues" evidence="1">
    <location>
        <begin position="51"/>
        <end position="84"/>
    </location>
</feature>
<dbReference type="KEGG" id="sla:SERLADRAFT_405950"/>
<dbReference type="Proteomes" id="UP000008064">
    <property type="component" value="Unassembled WGS sequence"/>
</dbReference>
<dbReference type="Pfam" id="PF20149">
    <property type="entry name" value="DUF6532"/>
    <property type="match status" value="1"/>
</dbReference>
<evidence type="ECO:0000259" key="2">
    <source>
        <dbReference type="Pfam" id="PF20149"/>
    </source>
</evidence>
<gene>
    <name evidence="3" type="ORF">SERLADRAFT_405950</name>
</gene>